<protein>
    <recommendedName>
        <fullName evidence="2">DUF306 domain-containing protein</fullName>
    </recommendedName>
</protein>
<organism evidence="3 4">
    <name type="scientific">Sphingomonas lenta</name>
    <dbReference type="NCBI Taxonomy" id="1141887"/>
    <lineage>
        <taxon>Bacteria</taxon>
        <taxon>Pseudomonadati</taxon>
        <taxon>Pseudomonadota</taxon>
        <taxon>Alphaproteobacteria</taxon>
        <taxon>Sphingomonadales</taxon>
        <taxon>Sphingomonadaceae</taxon>
        <taxon>Sphingomonas</taxon>
    </lineage>
</organism>
<evidence type="ECO:0000256" key="1">
    <source>
        <dbReference type="SAM" id="SignalP"/>
    </source>
</evidence>
<keyword evidence="1" id="KW-0732">Signal</keyword>
<dbReference type="Proteomes" id="UP000218151">
    <property type="component" value="Unassembled WGS sequence"/>
</dbReference>
<proteinExistence type="predicted"/>
<evidence type="ECO:0000259" key="2">
    <source>
        <dbReference type="Pfam" id="PF03724"/>
    </source>
</evidence>
<evidence type="ECO:0000313" key="4">
    <source>
        <dbReference type="Proteomes" id="UP000218151"/>
    </source>
</evidence>
<dbReference type="Pfam" id="PF03724">
    <property type="entry name" value="META"/>
    <property type="match status" value="1"/>
</dbReference>
<dbReference type="InterPro" id="IPR038670">
    <property type="entry name" value="HslJ-like_sf"/>
</dbReference>
<feature type="domain" description="DUF306" evidence="2">
    <location>
        <begin position="133"/>
        <end position="242"/>
    </location>
</feature>
<dbReference type="EMBL" id="NSLI01000002">
    <property type="protein sequence ID" value="PAX08992.1"/>
    <property type="molecule type" value="Genomic_DNA"/>
</dbReference>
<sequence>MNIVRVSLKSTAVLGAAMLGACSSQPAADPSAQLDRTTYQFDMPGQPGRTRNGRGIISGDRITFRTPGSAGWFQATIDARQENGTARTHRIGDMVLTIEAGDCSGNAARPDRLTTSYPPHLYRGCGGPRIMPAAIAGTTWALRELDRQRAPDGPYPAATLTFRESGTFGGTNACNDVGGGSRWHRGWFERPADAYAVPLSTVIGCPEPSIGEVGAKFWSRMRQARTWARDGGTLWITFADGSRAGLELIL</sequence>
<keyword evidence="4" id="KW-1185">Reference proteome</keyword>
<feature type="chain" id="PRO_5012629860" description="DUF306 domain-containing protein" evidence="1">
    <location>
        <begin position="28"/>
        <end position="250"/>
    </location>
</feature>
<feature type="signal peptide" evidence="1">
    <location>
        <begin position="1"/>
        <end position="27"/>
    </location>
</feature>
<evidence type="ECO:0000313" key="3">
    <source>
        <dbReference type="EMBL" id="PAX08992.1"/>
    </source>
</evidence>
<dbReference type="OrthoDB" id="5489750at2"/>
<dbReference type="PROSITE" id="PS51257">
    <property type="entry name" value="PROKAR_LIPOPROTEIN"/>
    <property type="match status" value="1"/>
</dbReference>
<dbReference type="Gene3D" id="2.40.128.270">
    <property type="match status" value="1"/>
</dbReference>
<name>A0A2A2SIC5_9SPHN</name>
<dbReference type="InterPro" id="IPR005184">
    <property type="entry name" value="DUF306_Meta_HslJ"/>
</dbReference>
<accession>A0A2A2SIC5</accession>
<comment type="caution">
    <text evidence="3">The sequence shown here is derived from an EMBL/GenBank/DDBJ whole genome shotgun (WGS) entry which is preliminary data.</text>
</comment>
<dbReference type="RefSeq" id="WP_095997489.1">
    <property type="nucleotide sequence ID" value="NZ_NSLI01000002.1"/>
</dbReference>
<dbReference type="AlphaFoldDB" id="A0A2A2SIC5"/>
<gene>
    <name evidence="3" type="ORF">CKY28_06550</name>
</gene>
<reference evidence="4" key="1">
    <citation type="submission" date="2017-09" db="EMBL/GenBank/DDBJ databases">
        <authorList>
            <person name="Feng G."/>
            <person name="Zhu H."/>
        </authorList>
    </citation>
    <scope>NUCLEOTIDE SEQUENCE [LARGE SCALE GENOMIC DNA]</scope>
    <source>
        <strain evidence="4">1PNM-20</strain>
    </source>
</reference>